<dbReference type="PANTHER" id="PTHR19302:SF70">
    <property type="entry name" value="GAMMA-TUBULIN COMPLEX COMPONENT 6"/>
    <property type="match status" value="1"/>
</dbReference>
<name>V4B586_LOTGI</name>
<dbReference type="GO" id="GO:0051321">
    <property type="term" value="P:meiotic cell cycle"/>
    <property type="evidence" value="ECO:0007669"/>
    <property type="project" value="TreeGrafter"/>
</dbReference>
<sequence length="1438" mass="165635">MKTLHKESEVKTISVFDMPPGSSLSGNGLFDMKGCLNDSYEQNNKYSLFGALVQSKVTSLDVRLEIPEFTNDNFVPEIKIPQTISMGQLSEDEGFVETKSEMSSSVTSAIDSGLEDDIWEQALSHTLNRHYTWERIGCEAGLTEKPFITEAGTEAFDQFALFKICQSILLYGETEVPARIKVTEREMVRDVIYLMIGVPSKTFTFDHESDSFVFTPGVFVTGHSTESLSIFLNDFLECGSNYRRLAQFSEPLKQDSYYEAGLVFQAFTTAIRKVLKFYTATILSIDTESTLMEIKCVCTRLFSQLEFLIKVTCHRITTMSSGTEIERFPKGIELISYLYKETLEANSTDNYPMMLSILQTTCGPFTLFLQNWVFHGIYQDLYGEFTIQVNPNYLEYRDRQYWTHSFVMTTQKFEDCVPIFLSDLASDIIVCGKSLNLLKLCCPEHFMCNVTDKDIPRVTITFSEEDLIHIDIQSQMYASRMRQIARQLTLTRKEKQRRMEQARLELAEKAHKVTTTQMKQFHDILTNQKKAEDMKKRKEFQRLKEQMNEDLLRRASEEDTAKAEDKKFMDAFTNREEAMTEEEQILEEQAKEEIIAYYKELGDEAARREEKALWKVRRARLELERAKFLMDDADKWRKEMDEFKEADKVLKESDPPLPSWASQSDPSIQGSPSKDLNIDLNDEPIDAQKRNGAETDAIATDETDKTQLSSDEDTIANTQSTVDGPTEATNIDSDKKLLEDASLFESKDNTTGTPEFGKETMESSEETPDLNKSPKKTPIKTMVKMNESFSASSETQPTPEKHHIKLFDTTNVSKETTQSDTAKSVKSVDDKHVAVETEEEEVKQHIKSVADKHFSQETTQVEERPGIRTDMEKYALKESDPGNERMFPKLKEGDHKASDESKEKEWKVKPASVFGHSSQMSESYNSIIPKLKQIPTKHVSFESNFKDFAIKPRIRMNKTTHATKESDATDVGPKVRSVDLRFHPSKQSTFVDEDKIRINKFKESNIHGHASDSSVQKLLYYGLAETVEPKDLCEFKQLLPQSDWTIFPVEPYETDYDSFAQFPKVDLMGSVPFAGFGALTDNGIGQHTDVEKYKYMSLPSVLKKSMMAPLKAQISLVNKSIVDYFFVELHLEEHFETLRRYLFMEDGDFSQILSDSLLDKLATNPLPQEMLNPIFLNGVLKKSLQSSINPNDKYAENLTFCLKFIPNAFVFSAHDTLDCLELRYNVEWPINVVLTESCISKYGAVFSFMLQLKRIVWVLKDVWYRLKRDSLIKKAGNCPQFRQLQLYRQEMQHFVKVMQGYIANQIIHVTWQEFQEALTKDVRDLDDLHKVHGQYLEKAVFRCLLNKKAKPVMKIIQDIFSLILKFQNQLLNGNWRNVEGSSEMVHSNFNQVSTSYKAFRQYSVFLFEVVNKLAIRGYQPHLQELLLRLNFNNYYKDM</sequence>
<evidence type="ECO:0000256" key="2">
    <source>
        <dbReference type="ARBA" id="ARBA00010337"/>
    </source>
</evidence>
<feature type="domain" description="Gamma-tubulin complex component 6 N-terminal" evidence="12">
    <location>
        <begin position="9"/>
        <end position="160"/>
    </location>
</feature>
<dbReference type="CTD" id="20246078"/>
<reference evidence="13 14" key="1">
    <citation type="journal article" date="2013" name="Nature">
        <title>Insights into bilaterian evolution from three spiralian genomes.</title>
        <authorList>
            <person name="Simakov O."/>
            <person name="Marletaz F."/>
            <person name="Cho S.J."/>
            <person name="Edsinger-Gonzales E."/>
            <person name="Havlak P."/>
            <person name="Hellsten U."/>
            <person name="Kuo D.H."/>
            <person name="Larsson T."/>
            <person name="Lv J."/>
            <person name="Arendt D."/>
            <person name="Savage R."/>
            <person name="Osoegawa K."/>
            <person name="de Jong P."/>
            <person name="Grimwood J."/>
            <person name="Chapman J.A."/>
            <person name="Shapiro H."/>
            <person name="Aerts A."/>
            <person name="Otillar R.P."/>
            <person name="Terry A.Y."/>
            <person name="Boore J.L."/>
            <person name="Grigoriev I.V."/>
            <person name="Lindberg D.R."/>
            <person name="Seaver E.C."/>
            <person name="Weisblat D.A."/>
            <person name="Putnam N.H."/>
            <person name="Rokhsar D.S."/>
        </authorList>
    </citation>
    <scope>NUCLEOTIDE SEQUENCE [LARGE SCALE GENOMIC DNA]</scope>
</reference>
<evidence type="ECO:0000259" key="11">
    <source>
        <dbReference type="Pfam" id="PF17681"/>
    </source>
</evidence>
<dbReference type="GO" id="GO:0000278">
    <property type="term" value="P:mitotic cell cycle"/>
    <property type="evidence" value="ECO:0007669"/>
    <property type="project" value="TreeGrafter"/>
</dbReference>
<dbReference type="GO" id="GO:0005813">
    <property type="term" value="C:centrosome"/>
    <property type="evidence" value="ECO:0007669"/>
    <property type="project" value="UniProtKB-SubCell"/>
</dbReference>
<feature type="domain" description="Gamma tubulin complex component C-terminal" evidence="10">
    <location>
        <begin position="1131"/>
        <end position="1435"/>
    </location>
</feature>
<dbReference type="GO" id="GO:0000930">
    <property type="term" value="C:gamma-tubulin complex"/>
    <property type="evidence" value="ECO:0007669"/>
    <property type="project" value="TreeGrafter"/>
</dbReference>
<feature type="compositionally biased region" description="Polar residues" evidence="9">
    <location>
        <begin position="715"/>
        <end position="731"/>
    </location>
</feature>
<dbReference type="GO" id="GO:0043015">
    <property type="term" value="F:gamma-tubulin binding"/>
    <property type="evidence" value="ECO:0007669"/>
    <property type="project" value="InterPro"/>
</dbReference>
<evidence type="ECO:0000256" key="3">
    <source>
        <dbReference type="ARBA" id="ARBA00022490"/>
    </source>
</evidence>
<gene>
    <name evidence="13" type="ORF">LOTGIDRAFT_208649</name>
</gene>
<evidence type="ECO:0000256" key="4">
    <source>
        <dbReference type="ARBA" id="ARBA00022701"/>
    </source>
</evidence>
<feature type="compositionally biased region" description="Basic and acidic residues" evidence="9">
    <location>
        <begin position="826"/>
        <end position="835"/>
    </location>
</feature>
<dbReference type="GeneID" id="20246078"/>
<protein>
    <recommendedName>
        <fullName evidence="6">Gamma-tubulin complex component 6</fullName>
    </recommendedName>
</protein>
<evidence type="ECO:0000313" key="14">
    <source>
        <dbReference type="Proteomes" id="UP000030746"/>
    </source>
</evidence>
<keyword evidence="8" id="KW-0175">Coiled coil</keyword>
<dbReference type="Proteomes" id="UP000030746">
    <property type="component" value="Unassembled WGS sequence"/>
</dbReference>
<feature type="compositionally biased region" description="Polar residues" evidence="9">
    <location>
        <begin position="660"/>
        <end position="674"/>
    </location>
</feature>
<keyword evidence="5" id="KW-0206">Cytoskeleton</keyword>
<dbReference type="GO" id="GO:0051011">
    <property type="term" value="F:microtubule minus-end binding"/>
    <property type="evidence" value="ECO:0007669"/>
    <property type="project" value="TreeGrafter"/>
</dbReference>
<dbReference type="GO" id="GO:0031122">
    <property type="term" value="P:cytoplasmic microtubule organization"/>
    <property type="evidence" value="ECO:0007669"/>
    <property type="project" value="TreeGrafter"/>
</dbReference>
<keyword evidence="4" id="KW-0493">Microtubule</keyword>
<dbReference type="HOGENOM" id="CLU_002518_0_0_1"/>
<evidence type="ECO:0000256" key="6">
    <source>
        <dbReference type="ARBA" id="ARBA00071901"/>
    </source>
</evidence>
<evidence type="ECO:0000256" key="9">
    <source>
        <dbReference type="SAM" id="MobiDB-lite"/>
    </source>
</evidence>
<feature type="domain" description="Gamma tubulin complex component protein N-terminal" evidence="11">
    <location>
        <begin position="188"/>
        <end position="459"/>
    </location>
</feature>
<dbReference type="Pfam" id="PF19340">
    <property type="entry name" value="GCP6_N"/>
    <property type="match status" value="1"/>
</dbReference>
<dbReference type="InterPro" id="IPR040457">
    <property type="entry name" value="GCP_C"/>
</dbReference>
<dbReference type="EMBL" id="KB199650">
    <property type="protein sequence ID" value="ESP05683.1"/>
    <property type="molecule type" value="Genomic_DNA"/>
</dbReference>
<dbReference type="InterPro" id="IPR045818">
    <property type="entry name" value="GCP6_N"/>
</dbReference>
<proteinExistence type="inferred from homology"/>
<evidence type="ECO:0000259" key="12">
    <source>
        <dbReference type="Pfam" id="PF19340"/>
    </source>
</evidence>
<evidence type="ECO:0000256" key="7">
    <source>
        <dbReference type="ARBA" id="ARBA00093551"/>
    </source>
</evidence>
<dbReference type="GO" id="GO:0007020">
    <property type="term" value="P:microtubule nucleation"/>
    <property type="evidence" value="ECO:0007669"/>
    <property type="project" value="InterPro"/>
</dbReference>
<dbReference type="KEGG" id="lgi:LOTGIDRAFT_208649"/>
<comment type="subunit">
    <text evidence="7">Component of the gamma-tubulin ring complex (gTuRC) consisting of TUBGCP2, TUBGCP3, TUBGCP4, TUBGCP5 and TUBGCP6 and gamma-tubulin TUBG1 or TUBG2. TUBGCP2, TUBGCP3, TUBGCP4, TUBGCP5 and TUBGCP6 assemble in a 5:5:2:1:1 stoichiometry; each is associated with a gamma-tubulin, thereby arranging 14 gamma-tubulins in a helical manner. Gamma-tubulin at the first position is blocked by TUBGCP3 at the last position, allowing 13 protafilaments to grow into a microtubule. The gTuRC (via TUBGCP3 and TUBGCP6) interacts with ACTB and MZT1; the interactions form a luminal bridge that stabilizes the initial structure during complex assembly. The gTuRC (via TUBGCP2) interacts with MZT2A/MZT2B and CDK5RAP2 (via CM1 motif); the interactions play a role in gTuRC activation.</text>
</comment>
<dbReference type="Gene3D" id="1.20.120.1900">
    <property type="entry name" value="Gamma-tubulin complex, C-terminal domain"/>
    <property type="match status" value="1"/>
</dbReference>
<dbReference type="OMA" id="MAPVNAH"/>
<dbReference type="STRING" id="225164.V4B586"/>
<dbReference type="OrthoDB" id="775571at2759"/>
<dbReference type="InterPro" id="IPR042241">
    <property type="entry name" value="GCP_C_sf"/>
</dbReference>
<dbReference type="Pfam" id="PF04130">
    <property type="entry name" value="GCP_C_terminal"/>
    <property type="match status" value="1"/>
</dbReference>
<keyword evidence="14" id="KW-1185">Reference proteome</keyword>
<dbReference type="RefSeq" id="XP_009044228.1">
    <property type="nucleotide sequence ID" value="XM_009045980.1"/>
</dbReference>
<evidence type="ECO:0000313" key="13">
    <source>
        <dbReference type="EMBL" id="ESP05683.1"/>
    </source>
</evidence>
<evidence type="ECO:0000259" key="10">
    <source>
        <dbReference type="Pfam" id="PF04130"/>
    </source>
</evidence>
<dbReference type="InterPro" id="IPR041470">
    <property type="entry name" value="GCP_N"/>
</dbReference>
<dbReference type="PANTHER" id="PTHR19302">
    <property type="entry name" value="GAMMA TUBULIN COMPLEX PROTEIN"/>
    <property type="match status" value="1"/>
</dbReference>
<comment type="subcellular location">
    <subcellularLocation>
        <location evidence="1">Cytoplasm</location>
        <location evidence="1">Cytoskeleton</location>
        <location evidence="1">Microtubule organizing center</location>
        <location evidence="1">Centrosome</location>
    </subcellularLocation>
</comment>
<dbReference type="GO" id="GO:0051225">
    <property type="term" value="P:spindle assembly"/>
    <property type="evidence" value="ECO:0007669"/>
    <property type="project" value="TreeGrafter"/>
</dbReference>
<keyword evidence="3" id="KW-0963">Cytoplasm</keyword>
<evidence type="ECO:0000256" key="8">
    <source>
        <dbReference type="SAM" id="Coils"/>
    </source>
</evidence>
<dbReference type="GO" id="GO:0000922">
    <property type="term" value="C:spindle pole"/>
    <property type="evidence" value="ECO:0007669"/>
    <property type="project" value="InterPro"/>
</dbReference>
<dbReference type="FunFam" id="1.20.120.1900:FF:000004">
    <property type="entry name" value="gamma-tubulin complex component 6 isoform X1"/>
    <property type="match status" value="1"/>
</dbReference>
<evidence type="ECO:0000256" key="5">
    <source>
        <dbReference type="ARBA" id="ARBA00023212"/>
    </source>
</evidence>
<dbReference type="Pfam" id="PF17681">
    <property type="entry name" value="GCP_N_terminal"/>
    <property type="match status" value="1"/>
</dbReference>
<feature type="region of interest" description="Disordered" evidence="9">
    <location>
        <begin position="648"/>
        <end position="844"/>
    </location>
</feature>
<accession>V4B586</accession>
<organism evidence="13 14">
    <name type="scientific">Lottia gigantea</name>
    <name type="common">Giant owl limpet</name>
    <dbReference type="NCBI Taxonomy" id="225164"/>
    <lineage>
        <taxon>Eukaryota</taxon>
        <taxon>Metazoa</taxon>
        <taxon>Spiralia</taxon>
        <taxon>Lophotrochozoa</taxon>
        <taxon>Mollusca</taxon>
        <taxon>Gastropoda</taxon>
        <taxon>Patellogastropoda</taxon>
        <taxon>Lottioidea</taxon>
        <taxon>Lottiidae</taxon>
        <taxon>Lottia</taxon>
    </lineage>
</organism>
<feature type="region of interest" description="Disordered" evidence="9">
    <location>
        <begin position="880"/>
        <end position="908"/>
    </location>
</feature>
<dbReference type="InterPro" id="IPR007259">
    <property type="entry name" value="GCP"/>
</dbReference>
<dbReference type="GO" id="GO:0005874">
    <property type="term" value="C:microtubule"/>
    <property type="evidence" value="ECO:0007669"/>
    <property type="project" value="UniProtKB-KW"/>
</dbReference>
<feature type="compositionally biased region" description="Polar residues" evidence="9">
    <location>
        <begin position="808"/>
        <end position="824"/>
    </location>
</feature>
<feature type="compositionally biased region" description="Polar residues" evidence="9">
    <location>
        <begin position="787"/>
        <end position="798"/>
    </location>
</feature>
<comment type="similarity">
    <text evidence="2">Belongs to the TUBGCP family.</text>
</comment>
<evidence type="ECO:0000256" key="1">
    <source>
        <dbReference type="ARBA" id="ARBA00004300"/>
    </source>
</evidence>
<feature type="coiled-coil region" evidence="8">
    <location>
        <begin position="485"/>
        <end position="512"/>
    </location>
</feature>